<comment type="function">
    <text evidence="5 7">Catalyzes the condensation of carbamoyl phosphate and aspartate to form carbamoyl aspartate and inorganic phosphate, the committed step in the de novo pyrimidine nucleotide biosynthesis pathway.</text>
</comment>
<comment type="catalytic activity">
    <reaction evidence="6 7">
        <text>carbamoyl phosphate + L-aspartate = N-carbamoyl-L-aspartate + phosphate + H(+)</text>
        <dbReference type="Rhea" id="RHEA:20013"/>
        <dbReference type="ChEBI" id="CHEBI:15378"/>
        <dbReference type="ChEBI" id="CHEBI:29991"/>
        <dbReference type="ChEBI" id="CHEBI:32814"/>
        <dbReference type="ChEBI" id="CHEBI:43474"/>
        <dbReference type="ChEBI" id="CHEBI:58228"/>
        <dbReference type="EC" id="2.1.3.2"/>
    </reaction>
</comment>
<dbReference type="EMBL" id="CP001101">
    <property type="protein sequence ID" value="ACE04685.1"/>
    <property type="molecule type" value="Genomic_DNA"/>
</dbReference>
<feature type="binding site" evidence="7">
    <location>
        <position position="206"/>
    </location>
    <ligand>
        <name>L-aspartate</name>
        <dbReference type="ChEBI" id="CHEBI:29991"/>
    </ligand>
</feature>
<proteinExistence type="inferred from homology"/>
<dbReference type="PANTHER" id="PTHR45753:SF6">
    <property type="entry name" value="ASPARTATE CARBAMOYLTRANSFERASE"/>
    <property type="match status" value="1"/>
</dbReference>
<dbReference type="GO" id="GO:0006207">
    <property type="term" value="P:'de novo' pyrimidine nucleobase biosynthetic process"/>
    <property type="evidence" value="ECO:0007669"/>
    <property type="project" value="InterPro"/>
</dbReference>
<dbReference type="Pfam" id="PF02729">
    <property type="entry name" value="OTCace_N"/>
    <property type="match status" value="1"/>
</dbReference>
<accession>B3EL97</accession>
<dbReference type="GO" id="GO:0006520">
    <property type="term" value="P:amino acid metabolic process"/>
    <property type="evidence" value="ECO:0007669"/>
    <property type="project" value="InterPro"/>
</dbReference>
<dbReference type="STRING" id="331678.Cphamn1_1767"/>
<feature type="binding site" evidence="7">
    <location>
        <position position="96"/>
    </location>
    <ligand>
        <name>carbamoyl phosphate</name>
        <dbReference type="ChEBI" id="CHEBI:58228"/>
    </ligand>
</feature>
<dbReference type="EC" id="2.1.3.2" evidence="7"/>
<evidence type="ECO:0000256" key="5">
    <source>
        <dbReference type="ARBA" id="ARBA00043884"/>
    </source>
</evidence>
<feature type="domain" description="Aspartate/ornithine carbamoyltransferase Asp/Orn-binding" evidence="8">
    <location>
        <begin position="193"/>
        <end position="344"/>
    </location>
</feature>
<dbReference type="PRINTS" id="PR00101">
    <property type="entry name" value="ATCASE"/>
</dbReference>
<dbReference type="InterPro" id="IPR002082">
    <property type="entry name" value="Asp_carbamoyltransf"/>
</dbReference>
<feature type="binding site" evidence="7">
    <location>
        <position position="260"/>
    </location>
    <ligand>
        <name>L-aspartate</name>
        <dbReference type="ChEBI" id="CHEBI:29991"/>
    </ligand>
</feature>
<keyword evidence="3 7" id="KW-0808">Transferase</keyword>
<dbReference type="NCBIfam" id="TIGR00670">
    <property type="entry name" value="asp_carb_tr"/>
    <property type="match status" value="1"/>
</dbReference>
<dbReference type="OrthoDB" id="9774690at2"/>
<dbReference type="Gene3D" id="3.40.50.1370">
    <property type="entry name" value="Aspartate/ornithine carbamoyltransferase"/>
    <property type="match status" value="2"/>
</dbReference>
<dbReference type="GO" id="GO:0044205">
    <property type="term" value="P:'de novo' UMP biosynthetic process"/>
    <property type="evidence" value="ECO:0007669"/>
    <property type="project" value="UniProtKB-UniRule"/>
</dbReference>
<reference evidence="10" key="1">
    <citation type="submission" date="2008-06" db="EMBL/GenBank/DDBJ databases">
        <title>Complete sequence of Chlorobium phaeobacteroides BS1.</title>
        <authorList>
            <consortium name="US DOE Joint Genome Institute"/>
            <person name="Lucas S."/>
            <person name="Copeland A."/>
            <person name="Lapidus A."/>
            <person name="Glavina del Rio T."/>
            <person name="Dalin E."/>
            <person name="Tice H."/>
            <person name="Bruce D."/>
            <person name="Goodwin L."/>
            <person name="Pitluck S."/>
            <person name="Schmutz J."/>
            <person name="Larimer F."/>
            <person name="Land M."/>
            <person name="Hauser L."/>
            <person name="Kyrpides N."/>
            <person name="Ovchinnikova G."/>
            <person name="Li T."/>
            <person name="Liu Z."/>
            <person name="Zhao F."/>
            <person name="Overmann J."/>
            <person name="Bryant D.A."/>
            <person name="Richardson P."/>
        </authorList>
    </citation>
    <scope>NUCLEOTIDE SEQUENCE [LARGE SCALE GENOMIC DNA]</scope>
    <source>
        <strain evidence="10">BS1</strain>
    </source>
</reference>
<dbReference type="GO" id="GO:0016597">
    <property type="term" value="F:amino acid binding"/>
    <property type="evidence" value="ECO:0007669"/>
    <property type="project" value="InterPro"/>
</dbReference>
<feature type="binding site" evidence="7">
    <location>
        <position position="123"/>
    </location>
    <ligand>
        <name>L-aspartate</name>
        <dbReference type="ChEBI" id="CHEBI:29991"/>
    </ligand>
</feature>
<dbReference type="UniPathway" id="UPA00070">
    <property type="reaction ID" value="UER00116"/>
</dbReference>
<sequence length="349" mass="38354">MLKVTGKCSQTITCRHQILKDFVHFLNQTTITEFIWKTAALKHLTGLSGISPATITGILDKAALHKDLFLHAENKIPRTLQGKRIVLAFFENSTRTRFSFEIAARNLGASTLNFSASSSSVSKGESIVDTIKNLEAMQVDAFVIRHPSSGSAEQISRITDKHVINAGDGTHEHPTQALLDIFTLRDYFGSLQDTRIMILGDILHSRVARSNIFGLTALGANVGVCSPVSLLPADISSLGVRIFTGIDDAIRWADAAIVLRLQLERTTGGYLPSLEDYSLHFGLTDERLEKIRKHMLVLHPGPINREIEISSNVADRIQPPGYSKSVLLEQVTNGVAVRTAVLEMLFTET</sequence>
<protein>
    <recommendedName>
        <fullName evidence="7">Aspartate carbamoyltransferase</fullName>
        <ecNumber evidence="7">2.1.3.2</ecNumber>
    </recommendedName>
    <alternativeName>
        <fullName evidence="7">Aspartate transcarbamylase</fullName>
        <shortName evidence="7">ATCase</shortName>
    </alternativeName>
</protein>
<feature type="binding site" evidence="7">
    <location>
        <position position="302"/>
    </location>
    <ligand>
        <name>carbamoyl phosphate</name>
        <dbReference type="ChEBI" id="CHEBI:58228"/>
    </ligand>
</feature>
<dbReference type="PROSITE" id="PS00097">
    <property type="entry name" value="CARBAMOYLTRANSFERASE"/>
    <property type="match status" value="1"/>
</dbReference>
<evidence type="ECO:0000256" key="1">
    <source>
        <dbReference type="ARBA" id="ARBA00004852"/>
    </source>
</evidence>
<evidence type="ECO:0000256" key="3">
    <source>
        <dbReference type="ARBA" id="ARBA00022679"/>
    </source>
</evidence>
<evidence type="ECO:0000256" key="2">
    <source>
        <dbReference type="ARBA" id="ARBA00008896"/>
    </source>
</evidence>
<evidence type="ECO:0000259" key="8">
    <source>
        <dbReference type="Pfam" id="PF00185"/>
    </source>
</evidence>
<evidence type="ECO:0000256" key="6">
    <source>
        <dbReference type="ARBA" id="ARBA00048859"/>
    </source>
</evidence>
<feature type="domain" description="Aspartate/ornithine carbamoyltransferase carbamoyl-P binding" evidence="9">
    <location>
        <begin position="42"/>
        <end position="185"/>
    </location>
</feature>
<dbReference type="PANTHER" id="PTHR45753">
    <property type="entry name" value="ORNITHINE CARBAMOYLTRANSFERASE, MITOCHONDRIAL"/>
    <property type="match status" value="1"/>
</dbReference>
<dbReference type="InterPro" id="IPR036901">
    <property type="entry name" value="Asp/Orn_carbamoylTrfase_sf"/>
</dbReference>
<dbReference type="AlphaFoldDB" id="B3EL97"/>
<evidence type="ECO:0000256" key="7">
    <source>
        <dbReference type="HAMAP-Rule" id="MF_00001"/>
    </source>
</evidence>
<comment type="subunit">
    <text evidence="7">Heterododecamer (2C3:3R2) of six catalytic PyrB chains organized as two trimers (C3), and six regulatory PyrI chains organized as three dimers (R2).</text>
</comment>
<dbReference type="InterPro" id="IPR006131">
    <property type="entry name" value="Asp_carbamoyltransf_Asp/Orn-bd"/>
</dbReference>
<dbReference type="HOGENOM" id="CLU_043846_2_0_10"/>
<feature type="binding site" evidence="7">
    <location>
        <position position="95"/>
    </location>
    <ligand>
        <name>carbamoyl phosphate</name>
        <dbReference type="ChEBI" id="CHEBI:58228"/>
    </ligand>
</feature>
<dbReference type="eggNOG" id="COG0540">
    <property type="taxonomic scope" value="Bacteria"/>
</dbReference>
<dbReference type="GO" id="GO:0004070">
    <property type="term" value="F:aspartate carbamoyltransferase activity"/>
    <property type="evidence" value="ECO:0007669"/>
    <property type="project" value="UniProtKB-UniRule"/>
</dbReference>
<dbReference type="KEGG" id="cpb:Cphamn1_1767"/>
<dbReference type="InterPro" id="IPR006132">
    <property type="entry name" value="Asp/Orn_carbamoyltranf_P-bd"/>
</dbReference>
<dbReference type="PRINTS" id="PR00100">
    <property type="entry name" value="AOTCASE"/>
</dbReference>
<feature type="binding site" evidence="7">
    <location>
        <position position="301"/>
    </location>
    <ligand>
        <name>carbamoyl phosphate</name>
        <dbReference type="ChEBI" id="CHEBI:58228"/>
    </ligand>
</feature>
<gene>
    <name evidence="7" type="primary">pyrB</name>
    <name evidence="10" type="ordered locus">Cphamn1_1767</name>
</gene>
<feature type="binding site" evidence="7">
    <location>
        <position position="145"/>
    </location>
    <ligand>
        <name>carbamoyl phosphate</name>
        <dbReference type="ChEBI" id="CHEBI:58228"/>
    </ligand>
</feature>
<dbReference type="Pfam" id="PF00185">
    <property type="entry name" value="OTCace"/>
    <property type="match status" value="1"/>
</dbReference>
<dbReference type="InterPro" id="IPR006130">
    <property type="entry name" value="Asp/Orn_carbamoylTrfase"/>
</dbReference>
<dbReference type="SUPFAM" id="SSF53671">
    <property type="entry name" value="Aspartate/ornithine carbamoyltransferase"/>
    <property type="match status" value="1"/>
</dbReference>
<name>B3EL97_CHLPB</name>
<keyword evidence="4 7" id="KW-0665">Pyrimidine biosynthesis</keyword>
<dbReference type="HAMAP" id="MF_00001">
    <property type="entry name" value="Asp_carb_tr"/>
    <property type="match status" value="1"/>
</dbReference>
<evidence type="ECO:0000313" key="10">
    <source>
        <dbReference type="EMBL" id="ACE04685.1"/>
    </source>
</evidence>
<evidence type="ECO:0000256" key="4">
    <source>
        <dbReference type="ARBA" id="ARBA00022975"/>
    </source>
</evidence>
<comment type="pathway">
    <text evidence="1 7">Pyrimidine metabolism; UMP biosynthesis via de novo pathway; (S)-dihydroorotate from bicarbonate: step 2/3.</text>
</comment>
<evidence type="ECO:0000259" key="9">
    <source>
        <dbReference type="Pfam" id="PF02729"/>
    </source>
</evidence>
<dbReference type="GO" id="GO:0005829">
    <property type="term" value="C:cytosol"/>
    <property type="evidence" value="ECO:0007669"/>
    <property type="project" value="TreeGrafter"/>
</dbReference>
<dbReference type="NCBIfam" id="NF002032">
    <property type="entry name" value="PRK00856.1"/>
    <property type="match status" value="1"/>
</dbReference>
<organism evidence="10">
    <name type="scientific">Chlorobium phaeobacteroides (strain BS1)</name>
    <dbReference type="NCBI Taxonomy" id="331678"/>
    <lineage>
        <taxon>Bacteria</taxon>
        <taxon>Pseudomonadati</taxon>
        <taxon>Chlorobiota</taxon>
        <taxon>Chlorobiia</taxon>
        <taxon>Chlorobiales</taxon>
        <taxon>Chlorobiaceae</taxon>
        <taxon>Chlorobium/Pelodictyon group</taxon>
        <taxon>Chlorobium</taxon>
    </lineage>
</organism>
<feature type="binding site" evidence="7">
    <location>
        <position position="173"/>
    </location>
    <ligand>
        <name>carbamoyl phosphate</name>
        <dbReference type="ChEBI" id="CHEBI:58228"/>
    </ligand>
</feature>
<feature type="binding site" evidence="7">
    <location>
        <position position="176"/>
    </location>
    <ligand>
        <name>carbamoyl phosphate</name>
        <dbReference type="ChEBI" id="CHEBI:58228"/>
    </ligand>
</feature>
<comment type="similarity">
    <text evidence="2 7">Belongs to the aspartate/ornithine carbamoyltransferase superfamily. ATCase family.</text>
</comment>